<dbReference type="Pfam" id="PF13181">
    <property type="entry name" value="TPR_8"/>
    <property type="match status" value="2"/>
</dbReference>
<feature type="compositionally biased region" description="Polar residues" evidence="8">
    <location>
        <begin position="132"/>
        <end position="141"/>
    </location>
</feature>
<feature type="repeat" description="TPR" evidence="7">
    <location>
        <begin position="377"/>
        <end position="410"/>
    </location>
</feature>
<keyword evidence="3" id="KW-0498">Mitosis</keyword>
<dbReference type="RefSeq" id="XP_066828755.1">
    <property type="nucleotide sequence ID" value="XM_066971747.1"/>
</dbReference>
<feature type="region of interest" description="Disordered" evidence="8">
    <location>
        <begin position="132"/>
        <end position="151"/>
    </location>
</feature>
<sequence length="600" mass="68838">MALQVDVHSIRKHLLNATTRLTKLQLYQAAKWSAEALNGLRKSANDDPQTPSAPAPLLGPEDLEDQEKLLLAQAYFNCKEFQRAAQVLEDCKSGDAIFLKLYSTLISIDKRDSDKGDGLIIARSQSQVNVSRGANDLNTDQGKTDNHDTSADSKLTDALMESESYLASKENAFLYYFSGMVYKRKKLQQEAQRSLYQSLLLFPYNWSCWKELIDSFTTFEEAKNFVARAVKRNDSLCGTVMFQFFEMTILQEAQSRSPRLFQIIDELEDLFPKMVFVKEKRFLTLYKNLQYFEAEAIFDEILIEDPLRLDGLDTYSNMLYVMEKKAKLSYLAQYASQVDKLRPETCCVLANYYSINSDHEKSIMYYRRALMLDKDCLSAWTLMGHEFVELKNSHAAIESYRRAVDTNPKDFRAWYGLGQAYEVLDMHLYALFYYQKATNLQPLDKRMWQALGNCYEKIDQLDDAFKSFQKALDVGKCSPGDIVSDKHLTTEDSMQLQLGDDHSAEYSVEPHICFRLAMISQKKGDLKATRKYMELCYAQEKHWGAGDEAARARIWLAKDALSSGDPQAAYEMVNNLNYGGAHEVEEARAIARDARNRMPK</sequence>
<evidence type="ECO:0000256" key="5">
    <source>
        <dbReference type="ARBA" id="ARBA00022803"/>
    </source>
</evidence>
<reference evidence="10 11" key="1">
    <citation type="submission" date="2024-03" db="EMBL/GenBank/DDBJ databases">
        <authorList>
            <person name="Brejova B."/>
        </authorList>
    </citation>
    <scope>NUCLEOTIDE SEQUENCE [LARGE SCALE GENOMIC DNA]</scope>
    <source>
        <strain evidence="10 11">CBS 14171</strain>
    </source>
</reference>
<evidence type="ECO:0000313" key="10">
    <source>
        <dbReference type="EMBL" id="CAK9437439.1"/>
    </source>
</evidence>
<feature type="region of interest" description="Disordered" evidence="8">
    <location>
        <begin position="41"/>
        <end position="60"/>
    </location>
</feature>
<accession>A0ABP0ZIY5</accession>
<dbReference type="SMART" id="SM00028">
    <property type="entry name" value="TPR"/>
    <property type="match status" value="5"/>
</dbReference>
<evidence type="ECO:0000256" key="2">
    <source>
        <dbReference type="ARBA" id="ARBA00022737"/>
    </source>
</evidence>
<evidence type="ECO:0000256" key="7">
    <source>
        <dbReference type="PROSITE-ProRule" id="PRU00339"/>
    </source>
</evidence>
<dbReference type="PANTHER" id="PTHR12558">
    <property type="entry name" value="CELL DIVISION CYCLE 16,23,27"/>
    <property type="match status" value="1"/>
</dbReference>
<keyword evidence="4" id="KW-0833">Ubl conjugation pathway</keyword>
<dbReference type="PANTHER" id="PTHR12558:SF10">
    <property type="entry name" value="CELL DIVISION CYCLE PROTEIN 23 HOMOLOG"/>
    <property type="match status" value="1"/>
</dbReference>
<proteinExistence type="predicted"/>
<protein>
    <recommendedName>
        <fullName evidence="9">Cdc23 domain-containing protein</fullName>
    </recommendedName>
</protein>
<keyword evidence="2" id="KW-0677">Repeat</keyword>
<feature type="repeat" description="TPR" evidence="7">
    <location>
        <begin position="411"/>
        <end position="444"/>
    </location>
</feature>
<dbReference type="Pfam" id="PF13414">
    <property type="entry name" value="TPR_11"/>
    <property type="match status" value="1"/>
</dbReference>
<evidence type="ECO:0000256" key="3">
    <source>
        <dbReference type="ARBA" id="ARBA00022776"/>
    </source>
</evidence>
<dbReference type="PROSITE" id="PS50005">
    <property type="entry name" value="TPR"/>
    <property type="match status" value="3"/>
</dbReference>
<dbReference type="GeneID" id="92207013"/>
<organism evidence="10 11">
    <name type="scientific">Lodderomyces beijingensis</name>
    <dbReference type="NCBI Taxonomy" id="1775926"/>
    <lineage>
        <taxon>Eukaryota</taxon>
        <taxon>Fungi</taxon>
        <taxon>Dikarya</taxon>
        <taxon>Ascomycota</taxon>
        <taxon>Saccharomycotina</taxon>
        <taxon>Pichiomycetes</taxon>
        <taxon>Debaryomycetaceae</taxon>
        <taxon>Candida/Lodderomyces clade</taxon>
        <taxon>Lodderomyces</taxon>
    </lineage>
</organism>
<evidence type="ECO:0000259" key="9">
    <source>
        <dbReference type="Pfam" id="PF04049"/>
    </source>
</evidence>
<dbReference type="Proteomes" id="UP001497383">
    <property type="component" value="Chromosome 2"/>
</dbReference>
<dbReference type="InterPro" id="IPR011990">
    <property type="entry name" value="TPR-like_helical_dom_sf"/>
</dbReference>
<name>A0ABP0ZIY5_9ASCO</name>
<evidence type="ECO:0000256" key="6">
    <source>
        <dbReference type="ARBA" id="ARBA00023306"/>
    </source>
</evidence>
<evidence type="ECO:0000313" key="11">
    <source>
        <dbReference type="Proteomes" id="UP001497383"/>
    </source>
</evidence>
<gene>
    <name evidence="10" type="ORF">LODBEIA_P18170</name>
</gene>
<dbReference type="EMBL" id="OZ022406">
    <property type="protein sequence ID" value="CAK9437439.1"/>
    <property type="molecule type" value="Genomic_DNA"/>
</dbReference>
<feature type="domain" description="Cdc23" evidence="9">
    <location>
        <begin position="10"/>
        <end position="280"/>
    </location>
</feature>
<dbReference type="InterPro" id="IPR019734">
    <property type="entry name" value="TPR_rpt"/>
</dbReference>
<keyword evidence="6" id="KW-0131">Cell cycle</keyword>
<evidence type="ECO:0000256" key="4">
    <source>
        <dbReference type="ARBA" id="ARBA00022786"/>
    </source>
</evidence>
<dbReference type="Pfam" id="PF04049">
    <property type="entry name" value="ANAPC8"/>
    <property type="match status" value="1"/>
</dbReference>
<dbReference type="SUPFAM" id="SSF48452">
    <property type="entry name" value="TPR-like"/>
    <property type="match status" value="3"/>
</dbReference>
<evidence type="ECO:0000256" key="8">
    <source>
        <dbReference type="SAM" id="MobiDB-lite"/>
    </source>
</evidence>
<keyword evidence="1" id="KW-0132">Cell division</keyword>
<evidence type="ECO:0000256" key="1">
    <source>
        <dbReference type="ARBA" id="ARBA00022618"/>
    </source>
</evidence>
<keyword evidence="11" id="KW-1185">Reference proteome</keyword>
<feature type="repeat" description="TPR" evidence="7">
    <location>
        <begin position="445"/>
        <end position="478"/>
    </location>
</feature>
<dbReference type="Gene3D" id="1.25.40.10">
    <property type="entry name" value="Tetratricopeptide repeat domain"/>
    <property type="match status" value="2"/>
</dbReference>
<feature type="compositionally biased region" description="Basic and acidic residues" evidence="8">
    <location>
        <begin position="142"/>
        <end position="151"/>
    </location>
</feature>
<keyword evidence="5 7" id="KW-0802">TPR repeat</keyword>
<dbReference type="InterPro" id="IPR007192">
    <property type="entry name" value="APC8"/>
</dbReference>